<dbReference type="Proteomes" id="UP000326178">
    <property type="component" value="Chromosome"/>
</dbReference>
<sequence>MVSRPWLAKPCRDAAVKIMQVAQAGAPVGNPAEDTHPGLYKASFDVVPTVKNVPFRGKPRQRFGAQVINTAPHAWRVEKGDGRVPRYAPLQTAVDTVKAAHGG</sequence>
<proteinExistence type="predicted"/>
<accession>A0A5J6FM97</accession>
<dbReference type="OrthoDB" id="4237561at2"/>
<dbReference type="KEGG" id="snk:CP967_31110"/>
<gene>
    <name evidence="1" type="ORF">CP967_31110</name>
</gene>
<evidence type="ECO:0008006" key="3">
    <source>
        <dbReference type="Google" id="ProtNLM"/>
    </source>
</evidence>
<evidence type="ECO:0000313" key="1">
    <source>
        <dbReference type="EMBL" id="QEU76877.1"/>
    </source>
</evidence>
<keyword evidence="2" id="KW-1185">Reference proteome</keyword>
<dbReference type="EMBL" id="CP023702">
    <property type="protein sequence ID" value="QEU76877.1"/>
    <property type="molecule type" value="Genomic_DNA"/>
</dbReference>
<protein>
    <recommendedName>
        <fullName evidence="3">HK97 gp10 family phage protein</fullName>
    </recommendedName>
</protein>
<evidence type="ECO:0000313" key="2">
    <source>
        <dbReference type="Proteomes" id="UP000326178"/>
    </source>
</evidence>
<reference evidence="1 2" key="1">
    <citation type="submission" date="2017-09" db="EMBL/GenBank/DDBJ databases">
        <authorList>
            <person name="Lee N."/>
            <person name="Cho B.-K."/>
        </authorList>
    </citation>
    <scope>NUCLEOTIDE SEQUENCE [LARGE SCALE GENOMIC DNA]</scope>
    <source>
        <strain evidence="1 2">ATCC 12769</strain>
    </source>
</reference>
<name>A0A5J6FM97_9ACTN</name>
<organism evidence="1 2">
    <name type="scientific">Streptomyces nitrosporeus</name>
    <dbReference type="NCBI Taxonomy" id="28894"/>
    <lineage>
        <taxon>Bacteria</taxon>
        <taxon>Bacillati</taxon>
        <taxon>Actinomycetota</taxon>
        <taxon>Actinomycetes</taxon>
        <taxon>Kitasatosporales</taxon>
        <taxon>Streptomycetaceae</taxon>
        <taxon>Streptomyces</taxon>
    </lineage>
</organism>
<dbReference type="AlphaFoldDB" id="A0A5J6FM97"/>